<evidence type="ECO:0000256" key="1">
    <source>
        <dbReference type="SAM" id="SignalP"/>
    </source>
</evidence>
<proteinExistence type="predicted"/>
<dbReference type="AlphaFoldDB" id="A0A9N9VXM5"/>
<dbReference type="SUPFAM" id="SSF63829">
    <property type="entry name" value="Calcium-dependent phosphotriesterase"/>
    <property type="match status" value="1"/>
</dbReference>
<dbReference type="InterPro" id="IPR011042">
    <property type="entry name" value="6-blade_b-propeller_TolB-like"/>
</dbReference>
<name>A0A9N9VXM5_9HYPO</name>
<dbReference type="PANTHER" id="PTHR42060:SF1">
    <property type="entry name" value="NHL REPEAT-CONTAINING PROTEIN"/>
    <property type="match status" value="1"/>
</dbReference>
<feature type="chain" id="PRO_5040174169" evidence="1">
    <location>
        <begin position="24"/>
        <end position="325"/>
    </location>
</feature>
<accession>A0A9N9VXM5</accession>
<keyword evidence="1" id="KW-0732">Signal</keyword>
<gene>
    <name evidence="2" type="ORF">CRHIZ90672A_00002603</name>
</gene>
<organism evidence="2 3">
    <name type="scientific">Clonostachys rhizophaga</name>
    <dbReference type="NCBI Taxonomy" id="160324"/>
    <lineage>
        <taxon>Eukaryota</taxon>
        <taxon>Fungi</taxon>
        <taxon>Dikarya</taxon>
        <taxon>Ascomycota</taxon>
        <taxon>Pezizomycotina</taxon>
        <taxon>Sordariomycetes</taxon>
        <taxon>Hypocreomycetidae</taxon>
        <taxon>Hypocreales</taxon>
        <taxon>Bionectriaceae</taxon>
        <taxon>Clonostachys</taxon>
    </lineage>
</organism>
<dbReference type="PANTHER" id="PTHR42060">
    <property type="entry name" value="NHL REPEAT-CONTAINING PROTEIN-RELATED"/>
    <property type="match status" value="1"/>
</dbReference>
<evidence type="ECO:0000313" key="3">
    <source>
        <dbReference type="Proteomes" id="UP000696573"/>
    </source>
</evidence>
<feature type="signal peptide" evidence="1">
    <location>
        <begin position="1"/>
        <end position="23"/>
    </location>
</feature>
<evidence type="ECO:0000313" key="2">
    <source>
        <dbReference type="EMBL" id="CAH0032901.1"/>
    </source>
</evidence>
<comment type="caution">
    <text evidence="2">The sequence shown here is derived from an EMBL/GenBank/DDBJ whole genome shotgun (WGS) entry which is preliminary data.</text>
</comment>
<protein>
    <submittedName>
        <fullName evidence="2">Uncharacterized protein</fullName>
    </submittedName>
</protein>
<dbReference type="EMBL" id="CABFNQ020000744">
    <property type="protein sequence ID" value="CAH0032901.1"/>
    <property type="molecule type" value="Genomic_DNA"/>
</dbReference>
<reference evidence="2" key="1">
    <citation type="submission" date="2021-10" db="EMBL/GenBank/DDBJ databases">
        <authorList>
            <person name="Piombo E."/>
        </authorList>
    </citation>
    <scope>NUCLEOTIDE SEQUENCE</scope>
</reference>
<dbReference type="Proteomes" id="UP000696573">
    <property type="component" value="Unassembled WGS sequence"/>
</dbReference>
<sequence>MPSLASFVPSILLLGAAAHLTGAVQVQQLYQFPEATFVENIAIRSNGHLLLNTFANASTYTLDPSAENPKAELIAQVPGITGLTGIAQVTHDVFAVTGGISDIANYAWEAGTAQTAIISFKKCEKNGKPTVKTVAKGGNTTMLNGMTALPKHPHIVLHAGSKEGNIFRTNTATGAFDIAFQDEKLGISAGAPVPLGINGLHVHGDYLYFTNSAQQFFGRVKITDNGDRAGDIEEIARADTVPGGAAYDDFSLARDGTAYIGLHPHFLVKVTPDGKQTVLVDDSGDIVLAGPTSTALSKDEKTVYVVTGGTTEASGGRGQVVAVTL</sequence>
<keyword evidence="3" id="KW-1185">Reference proteome</keyword>
<dbReference type="Gene3D" id="2.120.10.30">
    <property type="entry name" value="TolB, C-terminal domain"/>
    <property type="match status" value="1"/>
</dbReference>
<dbReference type="OrthoDB" id="5233393at2759"/>
<dbReference type="InterPro" id="IPR052998">
    <property type="entry name" value="Hetero-Diels-Alderase-like"/>
</dbReference>